<reference evidence="4" key="1">
    <citation type="submission" date="2016-04" db="EMBL/GenBank/DDBJ databases">
        <authorList>
            <person name="Chen L."/>
            <person name="Zhuang W."/>
            <person name="Wang G."/>
        </authorList>
    </citation>
    <scope>NUCLEOTIDE SEQUENCE [LARGE SCALE GENOMIC DNA]</scope>
    <source>
        <strain evidence="4">208</strain>
    </source>
</reference>
<dbReference type="Gene3D" id="2.130.10.130">
    <property type="entry name" value="Integrin alpha, N-terminal"/>
    <property type="match status" value="5"/>
</dbReference>
<dbReference type="EMBL" id="LWBP01000210">
    <property type="protein sequence ID" value="OQP53665.1"/>
    <property type="molecule type" value="Genomic_DNA"/>
</dbReference>
<dbReference type="Proteomes" id="UP000192276">
    <property type="component" value="Unassembled WGS sequence"/>
</dbReference>
<sequence>MIRILIITVFVNCIFIAAPQSQPLFEFLTPKQTNIQFVNRISETENLNVLAYEYFYNGGGVAVGDINNDGLEDIFLVSNMGENKLYLNGGKLQFKDITKEAAKELAGRTGGWKTGVTMADVNGDGWLDIYVCYSGKVSDDMRRNQLFINQGNGKFKEEAAVYGIDDKSYGTQAAFFDYDNDGDLDLFLLNHSTKKIDNMELARHRDEVDELAGNKLYENRNNHFVDVSKKAGIRQNPLTFGLGIAVADINKDGWQDVYVTNDYNEPDYMYLNNGNGTFTNNADKSLRYLSQFSMGVDIADFNNDALPDIITLDMLPEDNRRQKLLQLQENYESFALMVNQGLNPQYMRNMLHLNNGGPLPTSPPAGGGGDRALFTPSTGGGRGEAPSFSEIGQLAGISNTDWSWCPLLADYDNDGYKDLFVTNGYLRDYTNKDFLRYWGDYKVKKAMDREPVLLMDLIRVMPSTMLPNYIFRNNHNCTFTNQQKQWGMEKPAISSGAVYADLDNDGDLDLVINNINEHAFVYRNTARENTKAGYVSLTLHYKKPNWFAIGARVYLYQNKTVQYAEVNPARGYLSCLPVRQHFGVHNSATIDSIKIVWPNRTVQLLTNVAANKEITVEYEQPPQPIIEEKPVYAKTIFAPADKLFTYKHTDLSENDFKRQLLMLFMYSKTGPVIAKGDVNKDGREDLFVSGDKNKPAKIYIQNTKGLFYEEPNVIGDENTSCIAASAFFDADGDGDQDLYVAKGGYALFEPGTRALQDELYLNDGRGQFKPAKDALPNLGANSKSCVRPCDYDGDGDIDLFVGGRVIPGYYPLTPTSFLLVNDGKGKFTTATVPFTQAGMVTDAQWADLDKDGRKDLVLCGEFMPVTVFMNTANGFVDKTSAWFNKNANGFWFTLHVTDVDGDGNEDIIAGNMGLNTCIKVSDKEPGELVYADFDSNGSVDPFFNFYIQGVSYPFVSRDELNDQIYPMRKRFTSYAAYAQATLNDIFSKEELEKANRLTVTETRTLAFLNRNGKMEPVELPMQAQFSVVTSILSDDFNGDGKKDLLLLGNRSDNRLKIGCINSSYGCLLSGDGKGGFNYIDQPNSGLNIKGDVKAAVELKANDTKYIIAGICNEAMEFYKVQ</sequence>
<name>A0A1V9F5T8_9BACT</name>
<keyword evidence="1" id="KW-0732">Signal</keyword>
<dbReference type="PANTHER" id="PTHR16026:SF0">
    <property type="entry name" value="CARTILAGE ACIDIC PROTEIN 1"/>
    <property type="match status" value="1"/>
</dbReference>
<dbReference type="OrthoDB" id="600363at2"/>
<evidence type="ECO:0000256" key="1">
    <source>
        <dbReference type="ARBA" id="ARBA00022729"/>
    </source>
</evidence>
<dbReference type="InterPro" id="IPR028994">
    <property type="entry name" value="Integrin_alpha_N"/>
</dbReference>
<protein>
    <submittedName>
        <fullName evidence="3">RNA-binding protein</fullName>
    </submittedName>
</protein>
<organism evidence="3 4">
    <name type="scientific">Niastella populi</name>
    <dbReference type="NCBI Taxonomy" id="550983"/>
    <lineage>
        <taxon>Bacteria</taxon>
        <taxon>Pseudomonadati</taxon>
        <taxon>Bacteroidota</taxon>
        <taxon>Chitinophagia</taxon>
        <taxon>Chitinophagales</taxon>
        <taxon>Chitinophagaceae</taxon>
        <taxon>Niastella</taxon>
    </lineage>
</organism>
<dbReference type="InterPro" id="IPR013517">
    <property type="entry name" value="FG-GAP"/>
</dbReference>
<dbReference type="Pfam" id="PF07593">
    <property type="entry name" value="UnbV_ASPIC"/>
    <property type="match status" value="1"/>
</dbReference>
<keyword evidence="4" id="KW-1185">Reference proteome</keyword>
<dbReference type="RefSeq" id="WP_081169550.1">
    <property type="nucleotide sequence ID" value="NZ_LWBP01000210.1"/>
</dbReference>
<dbReference type="InterPro" id="IPR011519">
    <property type="entry name" value="UnbV_ASPIC"/>
</dbReference>
<dbReference type="InterPro" id="IPR027039">
    <property type="entry name" value="Crtac1"/>
</dbReference>
<accession>A0A1V9F5T8</accession>
<dbReference type="SUPFAM" id="SSF69318">
    <property type="entry name" value="Integrin alpha N-terminal domain"/>
    <property type="match status" value="2"/>
</dbReference>
<evidence type="ECO:0000313" key="3">
    <source>
        <dbReference type="EMBL" id="OQP53665.1"/>
    </source>
</evidence>
<dbReference type="STRING" id="550983.A4R26_06765"/>
<dbReference type="AlphaFoldDB" id="A0A1V9F5T8"/>
<gene>
    <name evidence="3" type="ORF">A4R26_06765</name>
</gene>
<feature type="domain" description="ASPIC/UnbV" evidence="2">
    <location>
        <begin position="548"/>
        <end position="615"/>
    </location>
</feature>
<dbReference type="PANTHER" id="PTHR16026">
    <property type="entry name" value="CARTILAGE ACIDIC PROTEIN 1"/>
    <property type="match status" value="1"/>
</dbReference>
<proteinExistence type="predicted"/>
<comment type="caution">
    <text evidence="3">The sequence shown here is derived from an EMBL/GenBank/DDBJ whole genome shotgun (WGS) entry which is preliminary data.</text>
</comment>
<evidence type="ECO:0000259" key="2">
    <source>
        <dbReference type="Pfam" id="PF07593"/>
    </source>
</evidence>
<evidence type="ECO:0000313" key="4">
    <source>
        <dbReference type="Proteomes" id="UP000192276"/>
    </source>
</evidence>
<dbReference type="Pfam" id="PF13517">
    <property type="entry name" value="FG-GAP_3"/>
    <property type="match status" value="6"/>
</dbReference>